<evidence type="ECO:0000256" key="12">
    <source>
        <dbReference type="SAM" id="Phobius"/>
    </source>
</evidence>
<evidence type="ECO:0000256" key="8">
    <source>
        <dbReference type="ARBA" id="ARBA00023224"/>
    </source>
</evidence>
<dbReference type="InterPro" id="IPR029151">
    <property type="entry name" value="Sensor-like_sf"/>
</dbReference>
<evidence type="ECO:0000256" key="1">
    <source>
        <dbReference type="ARBA" id="ARBA00004651"/>
    </source>
</evidence>
<dbReference type="PROSITE" id="PS50885">
    <property type="entry name" value="HAMP"/>
    <property type="match status" value="1"/>
</dbReference>
<dbReference type="Gene3D" id="1.10.287.950">
    <property type="entry name" value="Methyl-accepting chemotaxis protein"/>
    <property type="match status" value="1"/>
</dbReference>
<dbReference type="Pfam" id="PF02743">
    <property type="entry name" value="dCache_1"/>
    <property type="match status" value="1"/>
</dbReference>
<dbReference type="GO" id="GO:0006935">
    <property type="term" value="P:chemotaxis"/>
    <property type="evidence" value="ECO:0007669"/>
    <property type="project" value="UniProtKB-KW"/>
</dbReference>
<dbReference type="InterPro" id="IPR003660">
    <property type="entry name" value="HAMP_dom"/>
</dbReference>
<dbReference type="Proteomes" id="UP000095209">
    <property type="component" value="Unassembled WGS sequence"/>
</dbReference>
<evidence type="ECO:0000256" key="7">
    <source>
        <dbReference type="ARBA" id="ARBA00023136"/>
    </source>
</evidence>
<comment type="similarity">
    <text evidence="9">Belongs to the methyl-accepting chemotaxis (MCP) protein family.</text>
</comment>
<dbReference type="CDD" id="cd11386">
    <property type="entry name" value="MCP_signal"/>
    <property type="match status" value="1"/>
</dbReference>
<feature type="domain" description="HAMP" evidence="14">
    <location>
        <begin position="308"/>
        <end position="360"/>
    </location>
</feature>
<dbReference type="STRING" id="1305675.BFG57_01650"/>
<dbReference type="SMART" id="SM00304">
    <property type="entry name" value="HAMP"/>
    <property type="match status" value="1"/>
</dbReference>
<keyword evidence="6 12" id="KW-1133">Transmembrane helix</keyword>
<keyword evidence="7 12" id="KW-0472">Membrane</keyword>
<keyword evidence="8 10" id="KW-0807">Transducer</keyword>
<sequence length="665" mass="73608">MFKHLHMKLIIIFTTLIIVTLSSVSLITSTQLKKNISKEAIGQASSIAESMSETINLYVNEFSIALYRYETDETVLNYLRSLSSNEVNETAVRNSFKKYLELNPNISLTYIATPNKTLLLEPDVSEQLEPDFDPTTRPWYINAVNEVEKVTWTTPYIDEATGDITITGSKAIRSGNQVIGVIAFDLNLQKISDLVNQSDIGYEGYTVLMDGQGVALVHPTLKGEDLTQYPFIKEIYESGQKNGQIFYEFESKDKVLVFDTVDGIGWIIGIAYDENSLYTTANKAQLTIFLISAFSILIAIVVVYFVSKLFVKPIILLKEQVNRVAKGDLTAHVEVTSKDEIGQLTDDFNSMVQHMRKLIKTVESSSEYIRHSSEQFHLVSEQTGMSAFEVSKAVEAIAKGTQESSTDVDETNNRMMNLSEQIENVNNFTNKMDELSQNAEAVTLDGIQQMDTLRSKSNQSGEVTAQVESVIQSLANKIEEIGQVIQSITTISSQTNLLALNASIEAARAGEHGKGFAVVAEEVRKLAEQSATATESVHTIIHDIQEEAKQVVIEMGNTKSVSSEQLIVVGQTEEAFKSIANMIQKMIDATKHITEEVEQINTNKDEVVGSIQSISALLQETAAACEEVNASSEEQVRAVQSIVTSAEHLNKASKELDEQLQTFKA</sequence>
<evidence type="ECO:0000256" key="6">
    <source>
        <dbReference type="ARBA" id="ARBA00022989"/>
    </source>
</evidence>
<accession>A0A1E5LF74</accession>
<evidence type="ECO:0000313" key="15">
    <source>
        <dbReference type="EMBL" id="OEH92735.1"/>
    </source>
</evidence>
<dbReference type="SUPFAM" id="SSF58104">
    <property type="entry name" value="Methyl-accepting chemotaxis protein (MCP) signaling domain"/>
    <property type="match status" value="1"/>
</dbReference>
<keyword evidence="11" id="KW-0175">Coiled coil</keyword>
<dbReference type="CDD" id="cd12913">
    <property type="entry name" value="PDC1_MCP_like"/>
    <property type="match status" value="1"/>
</dbReference>
<dbReference type="PANTHER" id="PTHR32089:SF114">
    <property type="entry name" value="METHYL-ACCEPTING CHEMOTAXIS PROTEIN MCPB"/>
    <property type="match status" value="1"/>
</dbReference>
<keyword evidence="16" id="KW-1185">Reference proteome</keyword>
<keyword evidence="2" id="KW-1003">Cell membrane</keyword>
<evidence type="ECO:0000256" key="3">
    <source>
        <dbReference type="ARBA" id="ARBA00022481"/>
    </source>
</evidence>
<dbReference type="SMART" id="SM00283">
    <property type="entry name" value="MA"/>
    <property type="match status" value="1"/>
</dbReference>
<dbReference type="PANTHER" id="PTHR32089">
    <property type="entry name" value="METHYL-ACCEPTING CHEMOTAXIS PROTEIN MCPB"/>
    <property type="match status" value="1"/>
</dbReference>
<proteinExistence type="inferred from homology"/>
<comment type="caution">
    <text evidence="15">The sequence shown here is derived from an EMBL/GenBank/DDBJ whole genome shotgun (WGS) entry which is preliminary data.</text>
</comment>
<dbReference type="InterPro" id="IPR004089">
    <property type="entry name" value="MCPsignal_dom"/>
</dbReference>
<keyword evidence="4" id="KW-0145">Chemotaxis</keyword>
<feature type="domain" description="Methyl-accepting transducer" evidence="13">
    <location>
        <begin position="379"/>
        <end position="615"/>
    </location>
</feature>
<organism evidence="15 16">
    <name type="scientific">Bacillus solimangrovi</name>
    <dbReference type="NCBI Taxonomy" id="1305675"/>
    <lineage>
        <taxon>Bacteria</taxon>
        <taxon>Bacillati</taxon>
        <taxon>Bacillota</taxon>
        <taxon>Bacilli</taxon>
        <taxon>Bacillales</taxon>
        <taxon>Bacillaceae</taxon>
        <taxon>Bacillus</taxon>
    </lineage>
</organism>
<dbReference type="GO" id="GO:0005886">
    <property type="term" value="C:plasma membrane"/>
    <property type="evidence" value="ECO:0007669"/>
    <property type="project" value="UniProtKB-SubCell"/>
</dbReference>
<evidence type="ECO:0008006" key="17">
    <source>
        <dbReference type="Google" id="ProtNLM"/>
    </source>
</evidence>
<feature type="transmembrane region" description="Helical" evidence="12">
    <location>
        <begin position="286"/>
        <end position="306"/>
    </location>
</feature>
<dbReference type="CDD" id="cd06225">
    <property type="entry name" value="HAMP"/>
    <property type="match status" value="1"/>
</dbReference>
<name>A0A1E5LF74_9BACI</name>
<gene>
    <name evidence="15" type="ORF">BFG57_01650</name>
</gene>
<dbReference type="EMBL" id="MJEH01000022">
    <property type="protein sequence ID" value="OEH92735.1"/>
    <property type="molecule type" value="Genomic_DNA"/>
</dbReference>
<evidence type="ECO:0000256" key="11">
    <source>
        <dbReference type="SAM" id="Coils"/>
    </source>
</evidence>
<feature type="coiled-coil region" evidence="11">
    <location>
        <begin position="408"/>
        <end position="445"/>
    </location>
</feature>
<dbReference type="PROSITE" id="PS50111">
    <property type="entry name" value="CHEMOTAXIS_TRANSDUC_2"/>
    <property type="match status" value="1"/>
</dbReference>
<evidence type="ECO:0000256" key="9">
    <source>
        <dbReference type="ARBA" id="ARBA00029447"/>
    </source>
</evidence>
<evidence type="ECO:0000256" key="4">
    <source>
        <dbReference type="ARBA" id="ARBA00022500"/>
    </source>
</evidence>
<protein>
    <recommendedName>
        <fullName evidence="17">Chemotaxis protein</fullName>
    </recommendedName>
</protein>
<dbReference type="Gene3D" id="3.30.450.20">
    <property type="entry name" value="PAS domain"/>
    <property type="match status" value="2"/>
</dbReference>
<reference evidence="15 16" key="1">
    <citation type="submission" date="2016-08" db="EMBL/GenBank/DDBJ databases">
        <title>Genome of Bacillus solimangrovi GH2-4.</title>
        <authorList>
            <person name="Lim S."/>
            <person name="Kim B.-C."/>
        </authorList>
    </citation>
    <scope>NUCLEOTIDE SEQUENCE [LARGE SCALE GENOMIC DNA]</scope>
    <source>
        <strain evidence="15 16">GH2-4</strain>
    </source>
</reference>
<evidence type="ECO:0000256" key="5">
    <source>
        <dbReference type="ARBA" id="ARBA00022692"/>
    </source>
</evidence>
<evidence type="ECO:0000259" key="14">
    <source>
        <dbReference type="PROSITE" id="PS50885"/>
    </source>
</evidence>
<dbReference type="GO" id="GO:0007165">
    <property type="term" value="P:signal transduction"/>
    <property type="evidence" value="ECO:0007669"/>
    <property type="project" value="UniProtKB-KW"/>
</dbReference>
<dbReference type="InterPro" id="IPR033479">
    <property type="entry name" value="dCache_1"/>
</dbReference>
<evidence type="ECO:0000256" key="2">
    <source>
        <dbReference type="ARBA" id="ARBA00022475"/>
    </source>
</evidence>
<keyword evidence="3" id="KW-0488">Methylation</keyword>
<dbReference type="CDD" id="cd12912">
    <property type="entry name" value="PDC2_MCP_like"/>
    <property type="match status" value="1"/>
</dbReference>
<dbReference type="SUPFAM" id="SSF103190">
    <property type="entry name" value="Sensory domain-like"/>
    <property type="match status" value="1"/>
</dbReference>
<dbReference type="Pfam" id="PF00015">
    <property type="entry name" value="MCPsignal"/>
    <property type="match status" value="1"/>
</dbReference>
<dbReference type="Pfam" id="PF00672">
    <property type="entry name" value="HAMP"/>
    <property type="match status" value="1"/>
</dbReference>
<keyword evidence="5 12" id="KW-0812">Transmembrane</keyword>
<comment type="subcellular location">
    <subcellularLocation>
        <location evidence="1">Cell membrane</location>
        <topology evidence="1">Multi-pass membrane protein</topology>
    </subcellularLocation>
</comment>
<evidence type="ECO:0000313" key="16">
    <source>
        <dbReference type="Proteomes" id="UP000095209"/>
    </source>
</evidence>
<dbReference type="AlphaFoldDB" id="A0A1E5LF74"/>
<evidence type="ECO:0000256" key="10">
    <source>
        <dbReference type="PROSITE-ProRule" id="PRU00284"/>
    </source>
</evidence>
<dbReference type="Gene3D" id="1.10.8.500">
    <property type="entry name" value="HAMP domain in histidine kinase"/>
    <property type="match status" value="1"/>
</dbReference>
<evidence type="ECO:0000259" key="13">
    <source>
        <dbReference type="PROSITE" id="PS50111"/>
    </source>
</evidence>